<evidence type="ECO:0000313" key="3">
    <source>
        <dbReference type="EMBL" id="EQL02558.1"/>
    </source>
</evidence>
<feature type="domain" description="DUF7896" evidence="2">
    <location>
        <begin position="462"/>
        <end position="550"/>
    </location>
</feature>
<protein>
    <submittedName>
        <fullName evidence="3">Key lime pathogenicity protein</fullName>
    </submittedName>
</protein>
<reference evidence="3 4" key="1">
    <citation type="journal article" date="2013" name="Chin. Sci. Bull.">
        <title>Genome survey uncovers the secrets of sex and lifestyle in caterpillar fungus.</title>
        <authorList>
            <person name="Hu X."/>
            <person name="Zhang Y."/>
            <person name="Xiao G."/>
            <person name="Zheng P."/>
            <person name="Xia Y."/>
            <person name="Zhang X."/>
            <person name="St Leger R.J."/>
            <person name="Liu X."/>
            <person name="Wang C."/>
        </authorList>
    </citation>
    <scope>NUCLEOTIDE SEQUENCE [LARGE SCALE GENOMIC DNA]</scope>
    <source>
        <strain evidence="4">Co18 / CGMCC 3.14243</strain>
        <tissue evidence="3">Fruit-body</tissue>
    </source>
</reference>
<dbReference type="PANTHER" id="PTHR42031:SF1">
    <property type="entry name" value="KEY LIME PATHOGENICITY PROTEIN"/>
    <property type="match status" value="1"/>
</dbReference>
<gene>
    <name evidence="3" type="ORF">OCS_01732</name>
</gene>
<feature type="compositionally biased region" description="Basic and acidic residues" evidence="1">
    <location>
        <begin position="395"/>
        <end position="416"/>
    </location>
</feature>
<feature type="compositionally biased region" description="Polar residues" evidence="1">
    <location>
        <begin position="147"/>
        <end position="181"/>
    </location>
</feature>
<evidence type="ECO:0000313" key="4">
    <source>
        <dbReference type="Proteomes" id="UP000019374"/>
    </source>
</evidence>
<proteinExistence type="predicted"/>
<dbReference type="PANTHER" id="PTHR42031">
    <property type="entry name" value="KEY LIME PATHOGENICITY PROTEIN"/>
    <property type="match status" value="1"/>
</dbReference>
<dbReference type="EMBL" id="KE652297">
    <property type="protein sequence ID" value="EQL02558.1"/>
    <property type="molecule type" value="Genomic_DNA"/>
</dbReference>
<feature type="region of interest" description="Disordered" evidence="1">
    <location>
        <begin position="514"/>
        <end position="534"/>
    </location>
</feature>
<accession>T5AL41</accession>
<dbReference type="AlphaFoldDB" id="T5AL41"/>
<feature type="region of interest" description="Disordered" evidence="1">
    <location>
        <begin position="390"/>
        <end position="417"/>
    </location>
</feature>
<sequence length="697" mass="75211">MQPPLRLVPFSTRCPQRGWPVVIPVLLAYNTPVGPRTAALSAQAPTGPRRSMNSPPDCAVQVEDIQRHLAAGETLAAHYREVLRGALEPATQVSSTLDHRFRPAVVQGSALVPAPPAGTCQASPVGDGAVPTRRSSKWPDMMRQRRAVSQQEHAPRSMNRNTSSRSEQGASLQQPFGSASPDQRLLPRGSPASRPLSSVQEDGDLPDVGITPEVYLAKKWFDEQSYLAMTRTNPSPSVAYSSPGPSACPSIISGSSVVDLSQPLTRHSSSLDSHPGAKMLRYFSSQSWQTDGSAGTDTRLASAAAFDVTNGPKKRSICDQDFFGVGAGFPPYTLLAPLPCTNLGLPTAAATSMERCISDASDASAKSAGSNLERRSKQAFQRVRRNSDRNLIAPKPHEAAVDRSHSSIAPSKRDGKVALQKTPYQRPKHPRVYCTQCDEHLDGFRGDHELRRHLNAKHKGVVKKFVCRDPASVGIQSKVKALYPLSECRACTSRKQYGAYYNAAAHLRRTHFKPRAPRGKNKVPTDERRGGKGGGDWPPMCDLKLWYEEVLVASDANTPDDAFDMVDDDSFEHGDDVTMDMFPELESGPPAYGVENTYGLPRSGTVEGHRLQDAAGGASISAAAASSAVSMNYFGFGEMPGAERPTHEYSFSGDGKLAYGTVASSLNSDMAAHFGDANSHVMTDYLWNIDGVEGPIS</sequence>
<dbReference type="HOGENOM" id="CLU_024811_0_0_1"/>
<dbReference type="OrthoDB" id="5377599at2759"/>
<dbReference type="InterPro" id="IPR057218">
    <property type="entry name" value="DUF7896"/>
</dbReference>
<dbReference type="eggNOG" id="ENOG502SNJU">
    <property type="taxonomic scope" value="Eukaryota"/>
</dbReference>
<dbReference type="Proteomes" id="UP000019374">
    <property type="component" value="Unassembled WGS sequence"/>
</dbReference>
<feature type="region of interest" description="Disordered" evidence="1">
    <location>
        <begin position="113"/>
        <end position="208"/>
    </location>
</feature>
<feature type="region of interest" description="Disordered" evidence="1">
    <location>
        <begin position="362"/>
        <end position="381"/>
    </location>
</feature>
<dbReference type="Pfam" id="PF25438">
    <property type="entry name" value="DUF7896"/>
    <property type="match status" value="1"/>
</dbReference>
<organism evidence="3 4">
    <name type="scientific">Ophiocordyceps sinensis (strain Co18 / CGMCC 3.14243)</name>
    <name type="common">Yarsagumba caterpillar fungus</name>
    <name type="synonym">Hirsutella sinensis</name>
    <dbReference type="NCBI Taxonomy" id="911162"/>
    <lineage>
        <taxon>Eukaryota</taxon>
        <taxon>Fungi</taxon>
        <taxon>Dikarya</taxon>
        <taxon>Ascomycota</taxon>
        <taxon>Pezizomycotina</taxon>
        <taxon>Sordariomycetes</taxon>
        <taxon>Hypocreomycetidae</taxon>
        <taxon>Hypocreales</taxon>
        <taxon>Ophiocordycipitaceae</taxon>
        <taxon>Ophiocordyceps</taxon>
    </lineage>
</organism>
<name>T5AL41_OPHSC</name>
<evidence type="ECO:0000256" key="1">
    <source>
        <dbReference type="SAM" id="MobiDB-lite"/>
    </source>
</evidence>
<evidence type="ECO:0000259" key="2">
    <source>
        <dbReference type="Pfam" id="PF25438"/>
    </source>
</evidence>